<dbReference type="EMBL" id="RWJN01000003">
    <property type="protein sequence ID" value="TCD71688.1"/>
    <property type="molecule type" value="Genomic_DNA"/>
</dbReference>
<evidence type="ECO:0008006" key="13">
    <source>
        <dbReference type="Google" id="ProtNLM"/>
    </source>
</evidence>
<proteinExistence type="inferred from homology"/>
<organism evidence="11 12">
    <name type="scientific">Steccherinum ochraceum</name>
    <dbReference type="NCBI Taxonomy" id="92696"/>
    <lineage>
        <taxon>Eukaryota</taxon>
        <taxon>Fungi</taxon>
        <taxon>Dikarya</taxon>
        <taxon>Basidiomycota</taxon>
        <taxon>Agaricomycotina</taxon>
        <taxon>Agaricomycetes</taxon>
        <taxon>Polyporales</taxon>
        <taxon>Steccherinaceae</taxon>
        <taxon>Steccherinum</taxon>
    </lineage>
</organism>
<comment type="similarity">
    <text evidence="2 10">Belongs to the mitochondrial carrier (TC 2.A.29) family.</text>
</comment>
<evidence type="ECO:0000256" key="2">
    <source>
        <dbReference type="ARBA" id="ARBA00006375"/>
    </source>
</evidence>
<dbReference type="PANTHER" id="PTHR45624">
    <property type="entry name" value="MITOCHONDRIAL BASIC AMINO ACIDS TRANSPORTER-RELATED"/>
    <property type="match status" value="1"/>
</dbReference>
<dbReference type="OrthoDB" id="14252at2759"/>
<feature type="repeat" description="Solcar" evidence="9">
    <location>
        <begin position="12"/>
        <end position="98"/>
    </location>
</feature>
<keyword evidence="3 10" id="KW-0813">Transport</keyword>
<evidence type="ECO:0000256" key="8">
    <source>
        <dbReference type="ARBA" id="ARBA00023136"/>
    </source>
</evidence>
<evidence type="ECO:0000256" key="6">
    <source>
        <dbReference type="ARBA" id="ARBA00022989"/>
    </source>
</evidence>
<keyword evidence="7" id="KW-0496">Mitochondrion</keyword>
<dbReference type="InterPro" id="IPR002067">
    <property type="entry name" value="MCP"/>
</dbReference>
<dbReference type="AlphaFoldDB" id="A0A4R0S2D3"/>
<evidence type="ECO:0000256" key="7">
    <source>
        <dbReference type="ARBA" id="ARBA00023128"/>
    </source>
</evidence>
<dbReference type="PROSITE" id="PS50920">
    <property type="entry name" value="SOLCAR"/>
    <property type="match status" value="3"/>
</dbReference>
<reference evidence="11 12" key="1">
    <citation type="submission" date="2018-11" db="EMBL/GenBank/DDBJ databases">
        <title>Genome assembly of Steccherinum ochraceum LE-BIN_3174, the white-rot fungus of the Steccherinaceae family (The Residual Polyporoid clade, Polyporales, Basidiomycota).</title>
        <authorList>
            <person name="Fedorova T.V."/>
            <person name="Glazunova O.A."/>
            <person name="Landesman E.O."/>
            <person name="Moiseenko K.V."/>
            <person name="Psurtseva N.V."/>
            <person name="Savinova O.S."/>
            <person name="Shakhova N.V."/>
            <person name="Tyazhelova T.V."/>
            <person name="Vasina D.V."/>
        </authorList>
    </citation>
    <scope>NUCLEOTIDE SEQUENCE [LARGE SCALE GENOMIC DNA]</scope>
    <source>
        <strain evidence="11 12">LE-BIN_3174</strain>
    </source>
</reference>
<protein>
    <recommendedName>
        <fullName evidence="13">Carnitine transporter</fullName>
    </recommendedName>
</protein>
<dbReference type="Pfam" id="PF00153">
    <property type="entry name" value="Mito_carr"/>
    <property type="match status" value="3"/>
</dbReference>
<accession>A0A4R0S2D3</accession>
<keyword evidence="12" id="KW-1185">Reference proteome</keyword>
<dbReference type="PRINTS" id="PR00926">
    <property type="entry name" value="MITOCARRIER"/>
</dbReference>
<keyword evidence="8 9" id="KW-0472">Membrane</keyword>
<evidence type="ECO:0000256" key="9">
    <source>
        <dbReference type="PROSITE-ProRule" id="PRU00282"/>
    </source>
</evidence>
<evidence type="ECO:0000313" key="12">
    <source>
        <dbReference type="Proteomes" id="UP000292702"/>
    </source>
</evidence>
<dbReference type="InterPro" id="IPR050567">
    <property type="entry name" value="Mitochondrial_Carrier"/>
</dbReference>
<comment type="subcellular location">
    <subcellularLocation>
        <location evidence="1">Mitochondrion membrane</location>
        <topology evidence="1">Multi-pass membrane protein</topology>
    </subcellularLocation>
</comment>
<evidence type="ECO:0000256" key="3">
    <source>
        <dbReference type="ARBA" id="ARBA00022448"/>
    </source>
</evidence>
<evidence type="ECO:0000256" key="4">
    <source>
        <dbReference type="ARBA" id="ARBA00022692"/>
    </source>
</evidence>
<comment type="caution">
    <text evidence="11">The sequence shown here is derived from an EMBL/GenBank/DDBJ whole genome shotgun (WGS) entry which is preliminary data.</text>
</comment>
<evidence type="ECO:0000256" key="5">
    <source>
        <dbReference type="ARBA" id="ARBA00022737"/>
    </source>
</evidence>
<feature type="repeat" description="Solcar" evidence="9">
    <location>
        <begin position="223"/>
        <end position="311"/>
    </location>
</feature>
<dbReference type="GO" id="GO:0022857">
    <property type="term" value="F:transmembrane transporter activity"/>
    <property type="evidence" value="ECO:0007669"/>
    <property type="project" value="TreeGrafter"/>
</dbReference>
<keyword evidence="4 9" id="KW-0812">Transmembrane</keyword>
<keyword evidence="6" id="KW-1133">Transmembrane helix</keyword>
<dbReference type="InterPro" id="IPR023395">
    <property type="entry name" value="MCP_dom_sf"/>
</dbReference>
<name>A0A4R0S2D3_9APHY</name>
<evidence type="ECO:0000313" key="11">
    <source>
        <dbReference type="EMBL" id="TCD71688.1"/>
    </source>
</evidence>
<sequence>MSSEERNSRVNTHPALDLFAGTVAGVSALTVGFPFDTVKVRFQDPKNGGKYRSTFHALTSIVRTEGAHTLFRGIVSPLITTAPLNGLVFASYRFFMRAQLKSANDDPNLWQIGAAGAATGVVGSLISTPTELIKVHQQLLTDKSPSSKPLSAAEVAVQVFRRHGLRGLYRGITATALRDSGYGAYFAAYEATLMYFPPKTPGASGSHDHSDLTSEADSSMASHSWTTLLMAGGLAGVAGWACTFPFDVIKTRMQSTSAVADNPYRSTLSTIRNSYKQEGMRVFFKGLSATLLRAIPVNMVTFAAFEAVVHAFS</sequence>
<keyword evidence="5" id="KW-0677">Repeat</keyword>
<dbReference type="SUPFAM" id="SSF103506">
    <property type="entry name" value="Mitochondrial carrier"/>
    <property type="match status" value="1"/>
</dbReference>
<dbReference type="Gene3D" id="1.50.40.10">
    <property type="entry name" value="Mitochondrial carrier domain"/>
    <property type="match status" value="1"/>
</dbReference>
<gene>
    <name evidence="11" type="ORF">EIP91_005454</name>
</gene>
<evidence type="ECO:0000256" key="1">
    <source>
        <dbReference type="ARBA" id="ARBA00004225"/>
    </source>
</evidence>
<dbReference type="InterPro" id="IPR018108">
    <property type="entry name" value="MCP_transmembrane"/>
</dbReference>
<dbReference type="PANTHER" id="PTHR45624:SF10">
    <property type="entry name" value="SLC (SOLUTE CARRIER) HOMOLOG"/>
    <property type="match status" value="1"/>
</dbReference>
<dbReference type="GO" id="GO:0031966">
    <property type="term" value="C:mitochondrial membrane"/>
    <property type="evidence" value="ECO:0007669"/>
    <property type="project" value="UniProtKB-SubCell"/>
</dbReference>
<evidence type="ECO:0000256" key="10">
    <source>
        <dbReference type="RuleBase" id="RU000488"/>
    </source>
</evidence>
<dbReference type="Proteomes" id="UP000292702">
    <property type="component" value="Unassembled WGS sequence"/>
</dbReference>
<feature type="repeat" description="Solcar" evidence="9">
    <location>
        <begin position="107"/>
        <end position="195"/>
    </location>
</feature>